<sequence>MRITFCWDDGALQDQKLFALHEKYALPGMFFVPTRNCEGRDVLTPQMIRHARSPWVAFGAHTDDHVYLTQIPPEQIESQVTANQRYLQEILGEPVEDFCLPGGKYKKEMLPLLYRHFKTVRTADTMCFHNQGPLYRPSFHFYPRGVKSLAGNALRNASLPEAWFVWRRRDVPYFALLQELLEYEQGRDGAQVMIWGHSWEIEELGLWDELEALFVLCRANYRECCVPYRALRPAAGK</sequence>
<feature type="domain" description="NodB homology" evidence="3">
    <location>
        <begin position="3"/>
        <end position="111"/>
    </location>
</feature>
<dbReference type="Pfam" id="PF01522">
    <property type="entry name" value="Polysacc_deac_1"/>
    <property type="match status" value="1"/>
</dbReference>
<dbReference type="GO" id="GO:0016810">
    <property type="term" value="F:hydrolase activity, acting on carbon-nitrogen (but not peptide) bonds"/>
    <property type="evidence" value="ECO:0007669"/>
    <property type="project" value="InterPro"/>
</dbReference>
<protein>
    <submittedName>
        <fullName evidence="4">Polysaccharide deacetylase family protein</fullName>
    </submittedName>
</protein>
<dbReference type="SUPFAM" id="SSF88713">
    <property type="entry name" value="Glycoside hydrolase/deacetylase"/>
    <property type="match status" value="1"/>
</dbReference>
<keyword evidence="2" id="KW-0732">Signal</keyword>
<dbReference type="InterPro" id="IPR011330">
    <property type="entry name" value="Glyco_hydro/deAcase_b/a-brl"/>
</dbReference>
<dbReference type="Proteomes" id="UP000886751">
    <property type="component" value="Unassembled WGS sequence"/>
</dbReference>
<dbReference type="GO" id="GO:0005975">
    <property type="term" value="P:carbohydrate metabolic process"/>
    <property type="evidence" value="ECO:0007669"/>
    <property type="project" value="InterPro"/>
</dbReference>
<comment type="subcellular location">
    <subcellularLocation>
        <location evidence="1">Secreted</location>
    </subcellularLocation>
</comment>
<reference evidence="4" key="2">
    <citation type="submission" date="2021-04" db="EMBL/GenBank/DDBJ databases">
        <authorList>
            <person name="Gilroy R."/>
        </authorList>
    </citation>
    <scope>NUCLEOTIDE SEQUENCE</scope>
    <source>
        <strain evidence="4">ChiHecec2B26-7398</strain>
    </source>
</reference>
<evidence type="ECO:0000256" key="2">
    <source>
        <dbReference type="ARBA" id="ARBA00022729"/>
    </source>
</evidence>
<dbReference type="InterPro" id="IPR002509">
    <property type="entry name" value="NODB_dom"/>
</dbReference>
<organism evidence="4 5">
    <name type="scientific">Candidatus Gemmiger excrementipullorum</name>
    <dbReference type="NCBI Taxonomy" id="2838610"/>
    <lineage>
        <taxon>Bacteria</taxon>
        <taxon>Bacillati</taxon>
        <taxon>Bacillota</taxon>
        <taxon>Clostridia</taxon>
        <taxon>Eubacteriales</taxon>
        <taxon>Gemmiger</taxon>
    </lineage>
</organism>
<proteinExistence type="predicted"/>
<evidence type="ECO:0000256" key="1">
    <source>
        <dbReference type="ARBA" id="ARBA00004613"/>
    </source>
</evidence>
<reference evidence="4" key="1">
    <citation type="journal article" date="2021" name="PeerJ">
        <title>Extensive microbial diversity within the chicken gut microbiome revealed by metagenomics and culture.</title>
        <authorList>
            <person name="Gilroy R."/>
            <person name="Ravi A."/>
            <person name="Getino M."/>
            <person name="Pursley I."/>
            <person name="Horton D.L."/>
            <person name="Alikhan N.F."/>
            <person name="Baker D."/>
            <person name="Gharbi K."/>
            <person name="Hall N."/>
            <person name="Watson M."/>
            <person name="Adriaenssens E.M."/>
            <person name="Foster-Nyarko E."/>
            <person name="Jarju S."/>
            <person name="Secka A."/>
            <person name="Antonio M."/>
            <person name="Oren A."/>
            <person name="Chaudhuri R.R."/>
            <person name="La Ragione R."/>
            <person name="Hildebrand F."/>
            <person name="Pallen M.J."/>
        </authorList>
    </citation>
    <scope>NUCLEOTIDE SEQUENCE</scope>
    <source>
        <strain evidence="4">ChiHecec2B26-7398</strain>
    </source>
</reference>
<dbReference type="Gene3D" id="3.20.20.370">
    <property type="entry name" value="Glycoside hydrolase/deacetylase"/>
    <property type="match status" value="1"/>
</dbReference>
<evidence type="ECO:0000259" key="3">
    <source>
        <dbReference type="Pfam" id="PF01522"/>
    </source>
</evidence>
<evidence type="ECO:0000313" key="4">
    <source>
        <dbReference type="EMBL" id="HIX95526.1"/>
    </source>
</evidence>
<dbReference type="CDD" id="cd10967">
    <property type="entry name" value="CE4_GLA_like_6s"/>
    <property type="match status" value="1"/>
</dbReference>
<gene>
    <name evidence="4" type="ORF">H9846_08730</name>
</gene>
<dbReference type="GO" id="GO:0005576">
    <property type="term" value="C:extracellular region"/>
    <property type="evidence" value="ECO:0007669"/>
    <property type="project" value="UniProtKB-SubCell"/>
</dbReference>
<dbReference type="InterPro" id="IPR051398">
    <property type="entry name" value="Polysacch_Deacetylase"/>
</dbReference>
<dbReference type="EMBL" id="DXEI01000129">
    <property type="protein sequence ID" value="HIX95526.1"/>
    <property type="molecule type" value="Genomic_DNA"/>
</dbReference>
<dbReference type="AlphaFoldDB" id="A0A9D2BVF3"/>
<evidence type="ECO:0000313" key="5">
    <source>
        <dbReference type="Proteomes" id="UP000886751"/>
    </source>
</evidence>
<name>A0A9D2BVF3_9FIRM</name>
<dbReference type="PANTHER" id="PTHR34216">
    <property type="match status" value="1"/>
</dbReference>
<dbReference type="PANTHER" id="PTHR34216:SF3">
    <property type="entry name" value="POLY-BETA-1,6-N-ACETYL-D-GLUCOSAMINE N-DEACETYLASE"/>
    <property type="match status" value="1"/>
</dbReference>
<comment type="caution">
    <text evidence="4">The sequence shown here is derived from an EMBL/GenBank/DDBJ whole genome shotgun (WGS) entry which is preliminary data.</text>
</comment>
<accession>A0A9D2BVF3</accession>